<evidence type="ECO:0000256" key="1">
    <source>
        <dbReference type="ARBA" id="ARBA00022630"/>
    </source>
</evidence>
<keyword evidence="1" id="KW-0285">Flavoprotein</keyword>
<sequence>MVTVNTSPVISSSDLFLRVAALAADFATRVAIHDREGSFPFENFAALQQAQLLNLTIPQEFGGQGVGFATVCRVIEAIASGDAATALVLTMHYLQHANAGRNRRWPEAIYQRLCAESVAGIALLNAARVEPELGTPARGGLPATTAEYTADGWLLNGHKIYTTGSPILSYFVVWARTTEAEPRVGNFLVPRNLAGVCIQDTWDHLGMRATGSHDLILENVLIPRDYALDVRPLSAWSSADPLQLALNSLWLSALYQGVAKAARDWLVGYLNERSPSNLGTSLATLPRFQTAMGEIEALLYASDRLIYGLANDMDGGNYDSSVGLQAQTVKYITTSNAIRAVETGLSLIGNPGLSRHNPLERHYRDVLCSRIHTPQNDAICLALGKKVLGNVNSQWSTVNSQQSTVNSQPSTVNPITHNVKYDL</sequence>
<dbReference type="Proteomes" id="UP000658514">
    <property type="component" value="Unassembled WGS sequence"/>
</dbReference>
<dbReference type="InterPro" id="IPR006091">
    <property type="entry name" value="Acyl-CoA_Oxase/DH_mid-dom"/>
</dbReference>
<dbReference type="Gene3D" id="2.40.110.10">
    <property type="entry name" value="Butyryl-CoA Dehydrogenase, subunit A, domain 2"/>
    <property type="match status" value="1"/>
</dbReference>
<dbReference type="Pfam" id="PF02771">
    <property type="entry name" value="Acyl-CoA_dh_N"/>
    <property type="match status" value="1"/>
</dbReference>
<proteinExistence type="predicted"/>
<evidence type="ECO:0000313" key="7">
    <source>
        <dbReference type="Proteomes" id="UP000658514"/>
    </source>
</evidence>
<dbReference type="Pfam" id="PF02770">
    <property type="entry name" value="Acyl-CoA_dh_M"/>
    <property type="match status" value="1"/>
</dbReference>
<dbReference type="EMBL" id="JACJQH010000009">
    <property type="protein sequence ID" value="MBD2195393.1"/>
    <property type="molecule type" value="Genomic_DNA"/>
</dbReference>
<dbReference type="Gene3D" id="1.20.140.10">
    <property type="entry name" value="Butyryl-CoA Dehydrogenase, subunit A, domain 3"/>
    <property type="match status" value="1"/>
</dbReference>
<evidence type="ECO:0000259" key="3">
    <source>
        <dbReference type="Pfam" id="PF02770"/>
    </source>
</evidence>
<dbReference type="InterPro" id="IPR013786">
    <property type="entry name" value="AcylCoA_DH/ox_N"/>
</dbReference>
<dbReference type="PIRSF" id="PIRSF016578">
    <property type="entry name" value="HsaA"/>
    <property type="match status" value="1"/>
</dbReference>
<feature type="domain" description="Acyl-CoA dehydrogenase C-terminal" evidence="5">
    <location>
        <begin position="249"/>
        <end position="373"/>
    </location>
</feature>
<dbReference type="InterPro" id="IPR046373">
    <property type="entry name" value="Acyl-CoA_Oxase/DH_mid-dom_sf"/>
</dbReference>
<dbReference type="Gene3D" id="1.10.540.10">
    <property type="entry name" value="Acyl-CoA dehydrogenase/oxidase, N-terminal domain"/>
    <property type="match status" value="1"/>
</dbReference>
<evidence type="ECO:0000313" key="6">
    <source>
        <dbReference type="EMBL" id="MBD2195393.1"/>
    </source>
</evidence>
<name>A0ABR8A6B0_9CYAN</name>
<comment type="caution">
    <text evidence="6">The sequence shown here is derived from an EMBL/GenBank/DDBJ whole genome shotgun (WGS) entry which is preliminary data.</text>
</comment>
<evidence type="ECO:0000259" key="5">
    <source>
        <dbReference type="Pfam" id="PF08028"/>
    </source>
</evidence>
<evidence type="ECO:0000259" key="4">
    <source>
        <dbReference type="Pfam" id="PF02771"/>
    </source>
</evidence>
<protein>
    <submittedName>
        <fullName evidence="6">Acyl-CoA/acyl-ACP dehydrogenase</fullName>
    </submittedName>
</protein>
<reference evidence="6 7" key="1">
    <citation type="journal article" date="2020" name="ISME J.">
        <title>Comparative genomics reveals insights into cyanobacterial evolution and habitat adaptation.</title>
        <authorList>
            <person name="Chen M.Y."/>
            <person name="Teng W.K."/>
            <person name="Zhao L."/>
            <person name="Hu C.X."/>
            <person name="Zhou Y.K."/>
            <person name="Han B.P."/>
            <person name="Song L.R."/>
            <person name="Shu W.S."/>
        </authorList>
    </citation>
    <scope>NUCLEOTIDE SEQUENCE [LARGE SCALE GENOMIC DNA]</scope>
    <source>
        <strain evidence="6 7">FACHB-288</strain>
    </source>
</reference>
<dbReference type="SUPFAM" id="SSF56645">
    <property type="entry name" value="Acyl-CoA dehydrogenase NM domain-like"/>
    <property type="match status" value="1"/>
</dbReference>
<gene>
    <name evidence="6" type="ORF">H6G24_07790</name>
</gene>
<accession>A0ABR8A6B0</accession>
<dbReference type="InterPro" id="IPR037069">
    <property type="entry name" value="AcylCoA_DH/ox_N_sf"/>
</dbReference>
<keyword evidence="2" id="KW-0560">Oxidoreductase</keyword>
<dbReference type="InterPro" id="IPR036250">
    <property type="entry name" value="AcylCo_DH-like_C"/>
</dbReference>
<dbReference type="PANTHER" id="PTHR43884:SF25">
    <property type="entry name" value="ACYL-COA DEHYDROGENASE YDBM-RELATED"/>
    <property type="match status" value="1"/>
</dbReference>
<feature type="domain" description="Acyl-CoA dehydrogenase/oxidase N-terminal" evidence="4">
    <location>
        <begin position="24"/>
        <end position="93"/>
    </location>
</feature>
<dbReference type="Pfam" id="PF08028">
    <property type="entry name" value="Acyl-CoA_dh_2"/>
    <property type="match status" value="1"/>
</dbReference>
<dbReference type="InterPro" id="IPR013107">
    <property type="entry name" value="Acyl-CoA_DH_C"/>
</dbReference>
<organism evidence="6 7">
    <name type="scientific">Calothrix parietina FACHB-288</name>
    <dbReference type="NCBI Taxonomy" id="2692896"/>
    <lineage>
        <taxon>Bacteria</taxon>
        <taxon>Bacillati</taxon>
        <taxon>Cyanobacteriota</taxon>
        <taxon>Cyanophyceae</taxon>
        <taxon>Nostocales</taxon>
        <taxon>Calotrichaceae</taxon>
        <taxon>Calothrix</taxon>
    </lineage>
</organism>
<dbReference type="SUPFAM" id="SSF47203">
    <property type="entry name" value="Acyl-CoA dehydrogenase C-terminal domain-like"/>
    <property type="match status" value="1"/>
</dbReference>
<dbReference type="InterPro" id="IPR009100">
    <property type="entry name" value="AcylCoA_DH/oxidase_NM_dom_sf"/>
</dbReference>
<evidence type="ECO:0000256" key="2">
    <source>
        <dbReference type="ARBA" id="ARBA00023002"/>
    </source>
</evidence>
<dbReference type="CDD" id="cd00567">
    <property type="entry name" value="ACAD"/>
    <property type="match status" value="1"/>
</dbReference>
<feature type="domain" description="Acyl-CoA oxidase/dehydrogenase middle" evidence="3">
    <location>
        <begin position="130"/>
        <end position="220"/>
    </location>
</feature>
<keyword evidence="7" id="KW-1185">Reference proteome</keyword>
<dbReference type="PANTHER" id="PTHR43884">
    <property type="entry name" value="ACYL-COA DEHYDROGENASE"/>
    <property type="match status" value="1"/>
</dbReference>
<dbReference type="RefSeq" id="WP_190539516.1">
    <property type="nucleotide sequence ID" value="NZ_CAWPNO010000128.1"/>
</dbReference>